<dbReference type="SUPFAM" id="SSF48371">
    <property type="entry name" value="ARM repeat"/>
    <property type="match status" value="1"/>
</dbReference>
<dbReference type="SMART" id="SM00515">
    <property type="entry name" value="eIF5C"/>
    <property type="match status" value="1"/>
</dbReference>
<dbReference type="InterPro" id="IPR051245">
    <property type="entry name" value="eIF5-mimic_regulator"/>
</dbReference>
<dbReference type="GO" id="GO:0016020">
    <property type="term" value="C:membrane"/>
    <property type="evidence" value="ECO:0007669"/>
    <property type="project" value="TreeGrafter"/>
</dbReference>
<dbReference type="InterPro" id="IPR016024">
    <property type="entry name" value="ARM-type_fold"/>
</dbReference>
<dbReference type="InterPro" id="IPR003307">
    <property type="entry name" value="W2_domain"/>
</dbReference>
<evidence type="ECO:0000313" key="3">
    <source>
        <dbReference type="Proteomes" id="UP000834106"/>
    </source>
</evidence>
<dbReference type="AlphaFoldDB" id="A0AAD2AKE3"/>
<gene>
    <name evidence="2" type="ORF">FPE_LOCUS34277</name>
</gene>
<name>A0AAD2AKE3_9LAMI</name>
<dbReference type="Pfam" id="PF02020">
    <property type="entry name" value="W2"/>
    <property type="match status" value="1"/>
</dbReference>
<evidence type="ECO:0000313" key="2">
    <source>
        <dbReference type="EMBL" id="CAI9786847.1"/>
    </source>
</evidence>
<dbReference type="EMBL" id="OU503058">
    <property type="protein sequence ID" value="CAI9786847.1"/>
    <property type="molecule type" value="Genomic_DNA"/>
</dbReference>
<dbReference type="Proteomes" id="UP000834106">
    <property type="component" value="Chromosome 23"/>
</dbReference>
<dbReference type="PANTHER" id="PTHR14208">
    <property type="entry name" value="BASIC LEUCINE ZIPPER AND W2 DOMAIN-CONTAINING PROTEIN"/>
    <property type="match status" value="1"/>
</dbReference>
<dbReference type="PANTHER" id="PTHR14208:SF2">
    <property type="entry name" value="PROTEIN KRASAVIETZ"/>
    <property type="match status" value="1"/>
</dbReference>
<dbReference type="Gene3D" id="1.25.40.180">
    <property type="match status" value="1"/>
</dbReference>
<organism evidence="2 3">
    <name type="scientific">Fraxinus pennsylvanica</name>
    <dbReference type="NCBI Taxonomy" id="56036"/>
    <lineage>
        <taxon>Eukaryota</taxon>
        <taxon>Viridiplantae</taxon>
        <taxon>Streptophyta</taxon>
        <taxon>Embryophyta</taxon>
        <taxon>Tracheophyta</taxon>
        <taxon>Spermatophyta</taxon>
        <taxon>Magnoliopsida</taxon>
        <taxon>eudicotyledons</taxon>
        <taxon>Gunneridae</taxon>
        <taxon>Pentapetalae</taxon>
        <taxon>asterids</taxon>
        <taxon>lamiids</taxon>
        <taxon>Lamiales</taxon>
        <taxon>Oleaceae</taxon>
        <taxon>Oleeae</taxon>
        <taxon>Fraxinus</taxon>
    </lineage>
</organism>
<reference evidence="2" key="1">
    <citation type="submission" date="2023-05" db="EMBL/GenBank/DDBJ databases">
        <authorList>
            <person name="Huff M."/>
        </authorList>
    </citation>
    <scope>NUCLEOTIDE SEQUENCE</scope>
</reference>
<protein>
    <recommendedName>
        <fullName evidence="1">W2 domain-containing protein</fullName>
    </recommendedName>
</protein>
<keyword evidence="3" id="KW-1185">Reference proteome</keyword>
<accession>A0AAD2AKE3</accession>
<dbReference type="PROSITE" id="PS51363">
    <property type="entry name" value="W2"/>
    <property type="match status" value="1"/>
</dbReference>
<proteinExistence type="predicted"/>
<feature type="domain" description="W2" evidence="1">
    <location>
        <begin position="1"/>
        <end position="117"/>
    </location>
</feature>
<sequence>MEETMKSSHIARFSWEKNDDHGDDYTDDALEYADIFFLDTAAKKIGGIEIIRMVHEIMLVLIRGFLEIIRSLYDQDLLAEETILNWFRKGIDPKDKQSFVTASESFVKWLEEVDEEE</sequence>
<dbReference type="GO" id="GO:0005737">
    <property type="term" value="C:cytoplasm"/>
    <property type="evidence" value="ECO:0007669"/>
    <property type="project" value="TreeGrafter"/>
</dbReference>
<evidence type="ECO:0000259" key="1">
    <source>
        <dbReference type="PROSITE" id="PS51363"/>
    </source>
</evidence>